<dbReference type="HOGENOM" id="CLU_1789574_0_0_1"/>
<evidence type="ECO:0008006" key="3">
    <source>
        <dbReference type="Google" id="ProtNLM"/>
    </source>
</evidence>
<protein>
    <recommendedName>
        <fullName evidence="3">Reverse transcriptase Ty1/copia-type domain-containing protein</fullName>
    </recommendedName>
</protein>
<proteinExistence type="predicted"/>
<dbReference type="eggNOG" id="KOG0017">
    <property type="taxonomic scope" value="Eukaryota"/>
</dbReference>
<dbReference type="Proteomes" id="UP000032141">
    <property type="component" value="Chromosome C9"/>
</dbReference>
<accession>A0A0D3E9C7</accession>
<keyword evidence="2" id="KW-1185">Reference proteome</keyword>
<dbReference type="OMA" id="NICATYL"/>
<reference evidence="1 2" key="1">
    <citation type="journal article" date="2014" name="Genome Biol.">
        <title>Transcriptome and methylome profiling reveals relics of genome dominance in the mesopolyploid Brassica oleracea.</title>
        <authorList>
            <person name="Parkin I.A."/>
            <person name="Koh C."/>
            <person name="Tang H."/>
            <person name="Robinson S.J."/>
            <person name="Kagale S."/>
            <person name="Clarke W.E."/>
            <person name="Town C.D."/>
            <person name="Nixon J."/>
            <person name="Krishnakumar V."/>
            <person name="Bidwell S.L."/>
            <person name="Denoeud F."/>
            <person name="Belcram H."/>
            <person name="Links M.G."/>
            <person name="Just J."/>
            <person name="Clarke C."/>
            <person name="Bender T."/>
            <person name="Huebert T."/>
            <person name="Mason A.S."/>
            <person name="Pires J.C."/>
            <person name="Barker G."/>
            <person name="Moore J."/>
            <person name="Walley P.G."/>
            <person name="Manoli S."/>
            <person name="Batley J."/>
            <person name="Edwards D."/>
            <person name="Nelson M.N."/>
            <person name="Wang X."/>
            <person name="Paterson A.H."/>
            <person name="King G."/>
            <person name="Bancroft I."/>
            <person name="Chalhoub B."/>
            <person name="Sharpe A.G."/>
        </authorList>
    </citation>
    <scope>NUCLEOTIDE SEQUENCE</scope>
    <source>
        <strain evidence="1 2">cv. TO1000</strain>
    </source>
</reference>
<name>A0A0D3E9C7_BRAOL</name>
<reference evidence="1" key="2">
    <citation type="submission" date="2015-03" db="UniProtKB">
        <authorList>
            <consortium name="EnsemblPlants"/>
        </authorList>
    </citation>
    <scope>IDENTIFICATION</scope>
</reference>
<evidence type="ECO:0000313" key="1">
    <source>
        <dbReference type="EnsemblPlants" id="Bo9g093770.1"/>
    </source>
</evidence>
<dbReference type="Gramene" id="Bo9g093770.1">
    <property type="protein sequence ID" value="Bo9g093770.1"/>
    <property type="gene ID" value="Bo9g093770"/>
</dbReference>
<dbReference type="EnsemblPlants" id="Bo9g093770.1">
    <property type="protein sequence ID" value="Bo9g093770.1"/>
    <property type="gene ID" value="Bo9g093770"/>
</dbReference>
<dbReference type="PANTHER" id="PTHR11439:SF450">
    <property type="entry name" value="REVERSE TRANSCRIPTASE TY1_COPIA-TYPE DOMAIN-CONTAINING PROTEIN"/>
    <property type="match status" value="1"/>
</dbReference>
<organism evidence="1 2">
    <name type="scientific">Brassica oleracea var. oleracea</name>
    <dbReference type="NCBI Taxonomy" id="109376"/>
    <lineage>
        <taxon>Eukaryota</taxon>
        <taxon>Viridiplantae</taxon>
        <taxon>Streptophyta</taxon>
        <taxon>Embryophyta</taxon>
        <taxon>Tracheophyta</taxon>
        <taxon>Spermatophyta</taxon>
        <taxon>Magnoliopsida</taxon>
        <taxon>eudicotyledons</taxon>
        <taxon>Gunneridae</taxon>
        <taxon>Pentapetalae</taxon>
        <taxon>rosids</taxon>
        <taxon>malvids</taxon>
        <taxon>Brassicales</taxon>
        <taxon>Brassicaceae</taxon>
        <taxon>Brassiceae</taxon>
        <taxon>Brassica</taxon>
    </lineage>
</organism>
<dbReference type="AlphaFoldDB" id="A0A0D3E9C7"/>
<sequence length="145" mass="16619">MHQPSTSHQDTFRRVLRYLVETTDKDIFFSAASPSTLHAYTDVDWYEIKMATFPLEPMQPTWARTPFLGLHESKEVLQDLPHTKYMAVSDAAAEIKWISSLMTELSLQSTIIPTIYCDNICATYLAVNPVFHSRMKHLVCISFCS</sequence>
<dbReference type="CDD" id="cd09272">
    <property type="entry name" value="RNase_HI_RT_Ty1"/>
    <property type="match status" value="1"/>
</dbReference>
<evidence type="ECO:0000313" key="2">
    <source>
        <dbReference type="Proteomes" id="UP000032141"/>
    </source>
</evidence>
<dbReference type="PANTHER" id="PTHR11439">
    <property type="entry name" value="GAG-POL-RELATED RETROTRANSPOSON"/>
    <property type="match status" value="1"/>
</dbReference>
<dbReference type="STRING" id="109376.A0A0D3E9C7"/>